<sequence>MRAQSALIARRSVHSRPPPSAGRNAVNAKGENSFQPSSSSPALLLLLPPPLSYGLARPDSAECPYRITTSHHTIHQPPSSIPLPSSFFVLASVPPVALHLLLPLSYMAVVALQTVGASRPLFRPWCDDGDQPKSKQAKSSAFSHVQQQQSSIRVPLHHPLAPLAASVGLMPPVSTAAQGGKMSPTAYPPSVSALFAFDVSRMASVGNHQQPPSPYEADMAPWLMSGRHPTSAHQPPMCIPLHANLPNPFSVSPPGMLFQHSPPLETRKCRRCQCPNCVSPREQDAGKKRLHVCHIAGCGKSYGKTSHLKAHLRWHAGEKPFLCQWLFCGKRFTRSDELQRHLRTHTGDKRFVCAQCGKRFMRSDHLSKHSRTHEFGATGEEEDEAAEDVVVDV</sequence>
<feature type="region of interest" description="Disordered" evidence="12">
    <location>
        <begin position="1"/>
        <end position="39"/>
    </location>
</feature>
<dbReference type="PANTHER" id="PTHR23235">
    <property type="entry name" value="KRUEPPEL-LIKE TRANSCRIPTION FACTOR"/>
    <property type="match status" value="1"/>
</dbReference>
<keyword evidence="2" id="KW-0479">Metal-binding</keyword>
<keyword evidence="3" id="KW-0677">Repeat</keyword>
<keyword evidence="4 11" id="KW-0863">Zinc-finger</keyword>
<dbReference type="WBParaSite" id="PSAMB.scaffold2132size25161.g16523.t1">
    <property type="protein sequence ID" value="PSAMB.scaffold2132size25161.g16523.t1"/>
    <property type="gene ID" value="PSAMB.scaffold2132size25161.g16523"/>
</dbReference>
<keyword evidence="7" id="KW-0238">DNA-binding</keyword>
<evidence type="ECO:0000313" key="14">
    <source>
        <dbReference type="Proteomes" id="UP000887566"/>
    </source>
</evidence>
<keyword evidence="9" id="KW-0539">Nucleus</keyword>
<protein>
    <submittedName>
        <fullName evidence="15">C2H2-type domain-containing protein</fullName>
    </submittedName>
</protein>
<dbReference type="PROSITE" id="PS50157">
    <property type="entry name" value="ZINC_FINGER_C2H2_2"/>
    <property type="match status" value="3"/>
</dbReference>
<comment type="similarity">
    <text evidence="10">Belongs to the Sp1 C2H2-type zinc-finger protein family.</text>
</comment>
<evidence type="ECO:0000256" key="3">
    <source>
        <dbReference type="ARBA" id="ARBA00022737"/>
    </source>
</evidence>
<evidence type="ECO:0000256" key="8">
    <source>
        <dbReference type="ARBA" id="ARBA00023163"/>
    </source>
</evidence>
<feature type="domain" description="C2H2-type" evidence="13">
    <location>
        <begin position="291"/>
        <end position="320"/>
    </location>
</feature>
<dbReference type="GO" id="GO:0000978">
    <property type="term" value="F:RNA polymerase II cis-regulatory region sequence-specific DNA binding"/>
    <property type="evidence" value="ECO:0007669"/>
    <property type="project" value="TreeGrafter"/>
</dbReference>
<dbReference type="PANTHER" id="PTHR23235:SF153">
    <property type="entry name" value="C2H2-TYPE DOMAIN-CONTAINING PROTEIN"/>
    <property type="match status" value="1"/>
</dbReference>
<evidence type="ECO:0000256" key="1">
    <source>
        <dbReference type="ARBA" id="ARBA00004123"/>
    </source>
</evidence>
<dbReference type="PROSITE" id="PS00028">
    <property type="entry name" value="ZINC_FINGER_C2H2_1"/>
    <property type="match status" value="3"/>
</dbReference>
<evidence type="ECO:0000256" key="7">
    <source>
        <dbReference type="ARBA" id="ARBA00023125"/>
    </source>
</evidence>
<feature type="domain" description="C2H2-type" evidence="13">
    <location>
        <begin position="321"/>
        <end position="350"/>
    </location>
</feature>
<dbReference type="Proteomes" id="UP000887566">
    <property type="component" value="Unplaced"/>
</dbReference>
<dbReference type="SMART" id="SM00355">
    <property type="entry name" value="ZnF_C2H2"/>
    <property type="match status" value="3"/>
</dbReference>
<evidence type="ECO:0000256" key="6">
    <source>
        <dbReference type="ARBA" id="ARBA00023015"/>
    </source>
</evidence>
<evidence type="ECO:0000256" key="11">
    <source>
        <dbReference type="PROSITE-ProRule" id="PRU00042"/>
    </source>
</evidence>
<keyword evidence="6" id="KW-0805">Transcription regulation</keyword>
<dbReference type="Pfam" id="PF00096">
    <property type="entry name" value="zf-C2H2"/>
    <property type="match status" value="3"/>
</dbReference>
<dbReference type="Gene3D" id="3.30.160.60">
    <property type="entry name" value="Classic Zinc Finger"/>
    <property type="match status" value="3"/>
</dbReference>
<organism evidence="14 15">
    <name type="scientific">Plectus sambesii</name>
    <dbReference type="NCBI Taxonomy" id="2011161"/>
    <lineage>
        <taxon>Eukaryota</taxon>
        <taxon>Metazoa</taxon>
        <taxon>Ecdysozoa</taxon>
        <taxon>Nematoda</taxon>
        <taxon>Chromadorea</taxon>
        <taxon>Plectida</taxon>
        <taxon>Plectina</taxon>
        <taxon>Plectoidea</taxon>
        <taxon>Plectidae</taxon>
        <taxon>Plectus</taxon>
    </lineage>
</organism>
<evidence type="ECO:0000259" key="13">
    <source>
        <dbReference type="PROSITE" id="PS50157"/>
    </source>
</evidence>
<evidence type="ECO:0000256" key="12">
    <source>
        <dbReference type="SAM" id="MobiDB-lite"/>
    </source>
</evidence>
<comment type="subcellular location">
    <subcellularLocation>
        <location evidence="1">Nucleus</location>
    </subcellularLocation>
</comment>
<accession>A0A914VJY1</accession>
<evidence type="ECO:0000256" key="5">
    <source>
        <dbReference type="ARBA" id="ARBA00022833"/>
    </source>
</evidence>
<dbReference type="InterPro" id="IPR036236">
    <property type="entry name" value="Znf_C2H2_sf"/>
</dbReference>
<dbReference type="FunFam" id="3.30.160.60:FF:000014">
    <property type="entry name" value="Transcription factor Sp3"/>
    <property type="match status" value="1"/>
</dbReference>
<evidence type="ECO:0000256" key="4">
    <source>
        <dbReference type="ARBA" id="ARBA00022771"/>
    </source>
</evidence>
<keyword evidence="8" id="KW-0804">Transcription</keyword>
<dbReference type="CDD" id="cd22541">
    <property type="entry name" value="SP5_N"/>
    <property type="match status" value="1"/>
</dbReference>
<dbReference type="GO" id="GO:0000981">
    <property type="term" value="F:DNA-binding transcription factor activity, RNA polymerase II-specific"/>
    <property type="evidence" value="ECO:0007669"/>
    <property type="project" value="TreeGrafter"/>
</dbReference>
<reference evidence="15" key="1">
    <citation type="submission" date="2022-11" db="UniProtKB">
        <authorList>
            <consortium name="WormBaseParasite"/>
        </authorList>
    </citation>
    <scope>IDENTIFICATION</scope>
</reference>
<feature type="domain" description="C2H2-type" evidence="13">
    <location>
        <begin position="351"/>
        <end position="373"/>
    </location>
</feature>
<keyword evidence="5" id="KW-0862">Zinc</keyword>
<dbReference type="GO" id="GO:0005634">
    <property type="term" value="C:nucleus"/>
    <property type="evidence" value="ECO:0007669"/>
    <property type="project" value="UniProtKB-SubCell"/>
</dbReference>
<name>A0A914VJY1_9BILA</name>
<evidence type="ECO:0000256" key="10">
    <source>
        <dbReference type="ARBA" id="ARBA00038409"/>
    </source>
</evidence>
<evidence type="ECO:0000256" key="9">
    <source>
        <dbReference type="ARBA" id="ARBA00023242"/>
    </source>
</evidence>
<dbReference type="GO" id="GO:0008270">
    <property type="term" value="F:zinc ion binding"/>
    <property type="evidence" value="ECO:0007669"/>
    <property type="project" value="UniProtKB-KW"/>
</dbReference>
<dbReference type="FunFam" id="3.30.160.60:FF:000624">
    <property type="entry name" value="zinc finger protein 697"/>
    <property type="match status" value="1"/>
</dbReference>
<dbReference type="SUPFAM" id="SSF57667">
    <property type="entry name" value="beta-beta-alpha zinc fingers"/>
    <property type="match status" value="2"/>
</dbReference>
<evidence type="ECO:0000313" key="15">
    <source>
        <dbReference type="WBParaSite" id="PSAMB.scaffold2132size25161.g16523.t1"/>
    </source>
</evidence>
<keyword evidence="14" id="KW-1185">Reference proteome</keyword>
<dbReference type="InterPro" id="IPR013087">
    <property type="entry name" value="Znf_C2H2_type"/>
</dbReference>
<proteinExistence type="inferred from homology"/>
<dbReference type="AlphaFoldDB" id="A0A914VJY1"/>
<evidence type="ECO:0000256" key="2">
    <source>
        <dbReference type="ARBA" id="ARBA00022723"/>
    </source>
</evidence>